<dbReference type="SUPFAM" id="SSF57667">
    <property type="entry name" value="beta-beta-alpha zinc fingers"/>
    <property type="match status" value="2"/>
</dbReference>
<dbReference type="SMART" id="SM00355">
    <property type="entry name" value="ZnF_C2H2"/>
    <property type="match status" value="4"/>
</dbReference>
<comment type="caution">
    <text evidence="11">The sequence shown here is derived from an EMBL/GenBank/DDBJ whole genome shotgun (WGS) entry which is preliminary data.</text>
</comment>
<keyword evidence="3" id="KW-0479">Metal-binding</keyword>
<evidence type="ECO:0000256" key="2">
    <source>
        <dbReference type="ARBA" id="ARBA00006991"/>
    </source>
</evidence>
<evidence type="ECO:0000256" key="1">
    <source>
        <dbReference type="ARBA" id="ARBA00004123"/>
    </source>
</evidence>
<dbReference type="PANTHER" id="PTHR23235:SF152">
    <property type="entry name" value="SI:DKEY-210J14.3"/>
    <property type="match status" value="1"/>
</dbReference>
<protein>
    <submittedName>
        <fullName evidence="11">ZNF22 protein</fullName>
    </submittedName>
</protein>
<dbReference type="FunFam" id="3.30.160.60:FF:002343">
    <property type="entry name" value="Zinc finger protein 33A"/>
    <property type="match status" value="2"/>
</dbReference>
<dbReference type="GO" id="GO:0000981">
    <property type="term" value="F:DNA-binding transcription factor activity, RNA polymerase II-specific"/>
    <property type="evidence" value="ECO:0007669"/>
    <property type="project" value="TreeGrafter"/>
</dbReference>
<keyword evidence="8" id="KW-0238">DNA-binding</keyword>
<evidence type="ECO:0000256" key="5">
    <source>
        <dbReference type="ARBA" id="ARBA00022771"/>
    </source>
</evidence>
<dbReference type="Gene3D" id="3.30.160.60">
    <property type="entry name" value="Classic Zinc Finger"/>
    <property type="match status" value="3"/>
</dbReference>
<evidence type="ECO:0000256" key="8">
    <source>
        <dbReference type="ARBA" id="ARBA00023125"/>
    </source>
</evidence>
<evidence type="ECO:0000256" key="9">
    <source>
        <dbReference type="ARBA" id="ARBA00023163"/>
    </source>
</evidence>
<comment type="similarity">
    <text evidence="2">Belongs to the krueppel C2H2-type zinc-finger protein family.</text>
</comment>
<reference evidence="11 12" key="1">
    <citation type="journal article" date="2021" name="Cell">
        <title>Tracing the genetic footprints of vertebrate landing in non-teleost ray-finned fishes.</title>
        <authorList>
            <person name="Bi X."/>
            <person name="Wang K."/>
            <person name="Yang L."/>
            <person name="Pan H."/>
            <person name="Jiang H."/>
            <person name="Wei Q."/>
            <person name="Fang M."/>
            <person name="Yu H."/>
            <person name="Zhu C."/>
            <person name="Cai Y."/>
            <person name="He Y."/>
            <person name="Gan X."/>
            <person name="Zeng H."/>
            <person name="Yu D."/>
            <person name="Zhu Y."/>
            <person name="Jiang H."/>
            <person name="Qiu Q."/>
            <person name="Yang H."/>
            <person name="Zhang Y.E."/>
            <person name="Wang W."/>
            <person name="Zhu M."/>
            <person name="He S."/>
            <person name="Zhang G."/>
        </authorList>
    </citation>
    <scope>NUCLEOTIDE SEQUENCE [LARGE SCALE GENOMIC DNA]</scope>
    <source>
        <strain evidence="11">Bchr_013</strain>
    </source>
</reference>
<dbReference type="InterPro" id="IPR036236">
    <property type="entry name" value="Znf_C2H2_sf"/>
</dbReference>
<dbReference type="Pfam" id="PF00096">
    <property type="entry name" value="zf-C2H2"/>
    <property type="match status" value="2"/>
</dbReference>
<dbReference type="PROSITE" id="PS00028">
    <property type="entry name" value="ZINC_FINGER_C2H2_1"/>
    <property type="match status" value="3"/>
</dbReference>
<keyword evidence="7" id="KW-0805">Transcription regulation</keyword>
<keyword evidence="12" id="KW-1185">Reference proteome</keyword>
<keyword evidence="4" id="KW-0677">Repeat</keyword>
<keyword evidence="10" id="KW-0539">Nucleus</keyword>
<dbReference type="AlphaFoldDB" id="A0A8X8BSD0"/>
<dbReference type="EMBL" id="JAATIS010000485">
    <property type="protein sequence ID" value="KAG2468658.1"/>
    <property type="molecule type" value="Genomic_DNA"/>
</dbReference>
<sequence length="556" mass="62078">MDISLSASFFKSELASTIEHAVKGAVEIVVWEITKLVGGKFADFRIQLAEKEQENENLRLRLEISESELNAERQKEKDTSDKQSVKWRTGRRSSSRDGDSHSQPAKSCQTEARVLHFGEEGTAAAGIGKSETICLDSPAPSPSSFTGPTDENESLNIKEAAIENLISSSQEQDLEIQDSDKIVAACIDEWRRDIQGGEGERATSKTVSGISCGSHEEETVKCQWYEDCTEIRDLSLGRNTAVHDLEIGCVKPEVPELETIYVKDEVSEVATAQINNEVHTLESPQAETVRSKMHGVSVNLGSASEKNTSAMRSSQSVNSSRSAKNEGNRHSVAQTSRRKLIGSPESITSSQVQDRRIPDHNINTEEQTHFYRKIPSREKQHPKKSIKNIQREDPVSKVKNCGKALQQKSVPSVPYGNAAFLSPIGLSSLDTFGNLNGWHQCDDCGKVFTQLGNLRIHRRTHTGETPYPCNECGKRFSQLGNLRRHQRIHTGERPYCCTMCGKRFRHSGACKRHQRVHVGEPLHPCQECGKCFSKLRLQKHQKVHMREKLVKIMNGI</sequence>
<dbReference type="Proteomes" id="UP000886611">
    <property type="component" value="Unassembled WGS sequence"/>
</dbReference>
<keyword evidence="6" id="KW-0862">Zinc</keyword>
<dbReference type="OrthoDB" id="8113227at2759"/>
<keyword evidence="5" id="KW-0863">Zinc-finger</keyword>
<feature type="non-terminal residue" evidence="11">
    <location>
        <position position="556"/>
    </location>
</feature>
<evidence type="ECO:0000256" key="10">
    <source>
        <dbReference type="ARBA" id="ARBA00023242"/>
    </source>
</evidence>
<dbReference type="PROSITE" id="PS50157">
    <property type="entry name" value="ZINC_FINGER_C2H2_2"/>
    <property type="match status" value="4"/>
</dbReference>
<evidence type="ECO:0000256" key="4">
    <source>
        <dbReference type="ARBA" id="ARBA00022737"/>
    </source>
</evidence>
<accession>A0A8X8BSD0</accession>
<keyword evidence="9" id="KW-0804">Transcription</keyword>
<evidence type="ECO:0000313" key="11">
    <source>
        <dbReference type="EMBL" id="KAG2468658.1"/>
    </source>
</evidence>
<dbReference type="GO" id="GO:0008270">
    <property type="term" value="F:zinc ion binding"/>
    <property type="evidence" value="ECO:0007669"/>
    <property type="project" value="UniProtKB-KW"/>
</dbReference>
<proteinExistence type="inferred from homology"/>
<evidence type="ECO:0000313" key="12">
    <source>
        <dbReference type="Proteomes" id="UP000886611"/>
    </source>
</evidence>
<organism evidence="11 12">
    <name type="scientific">Polypterus senegalus</name>
    <name type="common">Senegal bichir</name>
    <dbReference type="NCBI Taxonomy" id="55291"/>
    <lineage>
        <taxon>Eukaryota</taxon>
        <taxon>Metazoa</taxon>
        <taxon>Chordata</taxon>
        <taxon>Craniata</taxon>
        <taxon>Vertebrata</taxon>
        <taxon>Euteleostomi</taxon>
        <taxon>Actinopterygii</taxon>
        <taxon>Polypteriformes</taxon>
        <taxon>Polypteridae</taxon>
        <taxon>Polypterus</taxon>
    </lineage>
</organism>
<dbReference type="GO" id="GO:0005634">
    <property type="term" value="C:nucleus"/>
    <property type="evidence" value="ECO:0007669"/>
    <property type="project" value="UniProtKB-SubCell"/>
</dbReference>
<comment type="subcellular location">
    <subcellularLocation>
        <location evidence="1">Nucleus</location>
    </subcellularLocation>
</comment>
<gene>
    <name evidence="11" type="primary">Znf22</name>
    <name evidence="11" type="ORF">GTO96_0014384</name>
</gene>
<name>A0A8X8BSD0_POLSE</name>
<evidence type="ECO:0000256" key="7">
    <source>
        <dbReference type="ARBA" id="ARBA00023015"/>
    </source>
</evidence>
<dbReference type="FunFam" id="3.30.160.60:FF:000030">
    <property type="entry name" value="Zinc finger protein 628"/>
    <property type="match status" value="1"/>
</dbReference>
<feature type="non-terminal residue" evidence="11">
    <location>
        <position position="1"/>
    </location>
</feature>
<dbReference type="InterPro" id="IPR013087">
    <property type="entry name" value="Znf_C2H2_type"/>
</dbReference>
<evidence type="ECO:0000256" key="3">
    <source>
        <dbReference type="ARBA" id="ARBA00022723"/>
    </source>
</evidence>
<dbReference type="GO" id="GO:0000978">
    <property type="term" value="F:RNA polymerase II cis-regulatory region sequence-specific DNA binding"/>
    <property type="evidence" value="ECO:0007669"/>
    <property type="project" value="TreeGrafter"/>
</dbReference>
<evidence type="ECO:0000256" key="6">
    <source>
        <dbReference type="ARBA" id="ARBA00022833"/>
    </source>
</evidence>
<dbReference type="PANTHER" id="PTHR23235">
    <property type="entry name" value="KRUEPPEL-LIKE TRANSCRIPTION FACTOR"/>
    <property type="match status" value="1"/>
</dbReference>